<keyword evidence="9" id="KW-0133">Cell shape</keyword>
<dbReference type="InterPro" id="IPR018044">
    <property type="entry name" value="Peptidase_S11"/>
</dbReference>
<organism evidence="19 20">
    <name type="scientific">Thermodesulfitimonas autotrophica</name>
    <dbReference type="NCBI Taxonomy" id="1894989"/>
    <lineage>
        <taxon>Bacteria</taxon>
        <taxon>Bacillati</taxon>
        <taxon>Bacillota</taxon>
        <taxon>Clostridia</taxon>
        <taxon>Thermoanaerobacterales</taxon>
        <taxon>Thermoanaerobacteraceae</taxon>
        <taxon>Thermodesulfitimonas</taxon>
    </lineage>
</organism>
<dbReference type="SMART" id="SM00936">
    <property type="entry name" value="PBP5_C"/>
    <property type="match status" value="1"/>
</dbReference>
<evidence type="ECO:0000256" key="4">
    <source>
        <dbReference type="ARBA" id="ARBA00012448"/>
    </source>
</evidence>
<dbReference type="SUPFAM" id="SSF56601">
    <property type="entry name" value="beta-lactamase/transpeptidase-like"/>
    <property type="match status" value="1"/>
</dbReference>
<evidence type="ECO:0000313" key="20">
    <source>
        <dbReference type="Proteomes" id="UP000282654"/>
    </source>
</evidence>
<dbReference type="Gene3D" id="2.60.410.10">
    <property type="entry name" value="D-Ala-D-Ala carboxypeptidase, C-terminal domain"/>
    <property type="match status" value="1"/>
</dbReference>
<dbReference type="EC" id="3.4.16.4" evidence="4"/>
<dbReference type="EMBL" id="RKRE01000002">
    <property type="protein sequence ID" value="RPF46684.1"/>
    <property type="molecule type" value="Genomic_DNA"/>
</dbReference>
<dbReference type="GO" id="GO:0006508">
    <property type="term" value="P:proteolysis"/>
    <property type="evidence" value="ECO:0007669"/>
    <property type="project" value="UniProtKB-KW"/>
</dbReference>
<feature type="binding site" evidence="14">
    <location>
        <position position="218"/>
    </location>
    <ligand>
        <name>substrate</name>
    </ligand>
</feature>
<keyword evidence="16" id="KW-1133">Transmembrane helix</keyword>
<keyword evidence="6" id="KW-0645">Protease</keyword>
<dbReference type="InterPro" id="IPR001967">
    <property type="entry name" value="Peptidase_S11_N"/>
</dbReference>
<comment type="function">
    <text evidence="1">Removes C-terminal D-alanyl residues from sugar-peptide cell wall precursors.</text>
</comment>
<dbReference type="GO" id="GO:0071555">
    <property type="term" value="P:cell wall organization"/>
    <property type="evidence" value="ECO:0007669"/>
    <property type="project" value="UniProtKB-KW"/>
</dbReference>
<protein>
    <recommendedName>
        <fullName evidence="4">serine-type D-Ala-D-Ala carboxypeptidase</fullName>
        <ecNumber evidence="4">3.4.16.4</ecNumber>
    </recommendedName>
</protein>
<keyword evidence="8" id="KW-0378">Hydrolase</keyword>
<feature type="signal peptide" evidence="17">
    <location>
        <begin position="1"/>
        <end position="23"/>
    </location>
</feature>
<gene>
    <name evidence="19" type="ORF">EDD75_0937</name>
</gene>
<dbReference type="Pfam" id="PF00768">
    <property type="entry name" value="Peptidase_S11"/>
    <property type="match status" value="1"/>
</dbReference>
<keyword evidence="5 19" id="KW-0121">Carboxypeptidase</keyword>
<evidence type="ECO:0000256" key="16">
    <source>
        <dbReference type="SAM" id="Phobius"/>
    </source>
</evidence>
<feature type="active site" evidence="13">
    <location>
        <position position="111"/>
    </location>
</feature>
<dbReference type="GO" id="GO:0008360">
    <property type="term" value="P:regulation of cell shape"/>
    <property type="evidence" value="ECO:0007669"/>
    <property type="project" value="UniProtKB-KW"/>
</dbReference>
<comment type="catalytic activity">
    <reaction evidence="12">
        <text>Preferential cleavage: (Ac)2-L-Lys-D-Ala-|-D-Ala. Also transpeptidation of peptidyl-alanyl moieties that are N-acyl substituents of D-alanine.</text>
        <dbReference type="EC" id="3.4.16.4"/>
    </reaction>
</comment>
<dbReference type="InterPro" id="IPR012907">
    <property type="entry name" value="Peptidase_S11_C"/>
</dbReference>
<evidence type="ECO:0000256" key="5">
    <source>
        <dbReference type="ARBA" id="ARBA00022645"/>
    </source>
</evidence>
<evidence type="ECO:0000313" key="19">
    <source>
        <dbReference type="EMBL" id="RPF46684.1"/>
    </source>
</evidence>
<sequence>MRVALCLLPLLFALTLGAARACAEPQIVAPAAVVLDLKTGQVLYAKEATRRMYPASTTKILTALVVLQNAKLDDRIRASEGAVCTEGSAIWLRKGEELAVRDALYALLLNSANDVATALAEKVGGSVANFVRLMNRTAKACGATDSHFNNPHGLPDENHYTTALDLARITRVAMGNKVFREIVATKTKTIRRDNPEDLSLLINHNKLLWRYEGATGVKTGYTTQAGQCLVASARRDGRELIAVVLGSVGANVWQDAAALLDYGFSAYRLVELVREGQVIGSVPVAGGVGPVTLKVARSLWYNLPADKPALTLPNWRLSLAPVEAPVAQGQTLGEVVFTGPSGELGRVAVVAAQAVVRQPRWPGVAKGLSAGGGLFLMLAALWAVRKRRRQRLFRR</sequence>
<dbReference type="SUPFAM" id="SSF69189">
    <property type="entry name" value="Penicillin-binding protein associated domain"/>
    <property type="match status" value="1"/>
</dbReference>
<dbReference type="PRINTS" id="PR00725">
    <property type="entry name" value="DADACBPTASE1"/>
</dbReference>
<reference evidence="19 20" key="1">
    <citation type="submission" date="2018-11" db="EMBL/GenBank/DDBJ databases">
        <title>Genomic Encyclopedia of Type Strains, Phase IV (KMG-IV): sequencing the most valuable type-strain genomes for metagenomic binning, comparative biology and taxonomic classification.</title>
        <authorList>
            <person name="Goeker M."/>
        </authorList>
    </citation>
    <scope>NUCLEOTIDE SEQUENCE [LARGE SCALE GENOMIC DNA]</scope>
    <source>
        <strain evidence="19 20">DSM 102936</strain>
    </source>
</reference>
<keyword evidence="7 17" id="KW-0732">Signal</keyword>
<evidence type="ECO:0000256" key="8">
    <source>
        <dbReference type="ARBA" id="ARBA00022801"/>
    </source>
</evidence>
<evidence type="ECO:0000256" key="1">
    <source>
        <dbReference type="ARBA" id="ARBA00003217"/>
    </source>
</evidence>
<feature type="domain" description="Peptidase S11 D-Ala-D-Ala carboxypeptidase A C-terminal" evidence="18">
    <location>
        <begin position="267"/>
        <end position="357"/>
    </location>
</feature>
<name>A0A3N5AP97_9THEO</name>
<dbReference type="RefSeq" id="WP_170157713.1">
    <property type="nucleotide sequence ID" value="NZ_RKRE01000002.1"/>
</dbReference>
<dbReference type="Proteomes" id="UP000282654">
    <property type="component" value="Unassembled WGS sequence"/>
</dbReference>
<dbReference type="AlphaFoldDB" id="A0A3N5AP97"/>
<evidence type="ECO:0000256" key="12">
    <source>
        <dbReference type="ARBA" id="ARBA00034000"/>
    </source>
</evidence>
<accession>A0A3N5AP97</accession>
<proteinExistence type="inferred from homology"/>
<feature type="active site" description="Acyl-ester intermediate" evidence="13">
    <location>
        <position position="56"/>
    </location>
</feature>
<keyword evidence="11" id="KW-0961">Cell wall biogenesis/degradation</keyword>
<evidence type="ECO:0000256" key="3">
    <source>
        <dbReference type="ARBA" id="ARBA00007164"/>
    </source>
</evidence>
<evidence type="ECO:0000256" key="9">
    <source>
        <dbReference type="ARBA" id="ARBA00022960"/>
    </source>
</evidence>
<evidence type="ECO:0000259" key="18">
    <source>
        <dbReference type="SMART" id="SM00936"/>
    </source>
</evidence>
<keyword evidence="16" id="KW-0812">Transmembrane</keyword>
<evidence type="ECO:0000256" key="7">
    <source>
        <dbReference type="ARBA" id="ARBA00022729"/>
    </source>
</evidence>
<evidence type="ECO:0000256" key="11">
    <source>
        <dbReference type="ARBA" id="ARBA00023316"/>
    </source>
</evidence>
<evidence type="ECO:0000256" key="2">
    <source>
        <dbReference type="ARBA" id="ARBA00004752"/>
    </source>
</evidence>
<feature type="chain" id="PRO_5018009888" description="serine-type D-Ala-D-Ala carboxypeptidase" evidence="17">
    <location>
        <begin position="24"/>
        <end position="395"/>
    </location>
</feature>
<evidence type="ECO:0000256" key="14">
    <source>
        <dbReference type="PIRSR" id="PIRSR618044-2"/>
    </source>
</evidence>
<keyword evidence="20" id="KW-1185">Reference proteome</keyword>
<dbReference type="PANTHER" id="PTHR21581:SF33">
    <property type="entry name" value="D-ALANYL-D-ALANINE CARBOXYPEPTIDASE DACB"/>
    <property type="match status" value="1"/>
</dbReference>
<dbReference type="GO" id="GO:0009252">
    <property type="term" value="P:peptidoglycan biosynthetic process"/>
    <property type="evidence" value="ECO:0007669"/>
    <property type="project" value="UniProtKB-UniPathway"/>
</dbReference>
<evidence type="ECO:0000256" key="13">
    <source>
        <dbReference type="PIRSR" id="PIRSR618044-1"/>
    </source>
</evidence>
<evidence type="ECO:0000256" key="17">
    <source>
        <dbReference type="SAM" id="SignalP"/>
    </source>
</evidence>
<dbReference type="Gene3D" id="3.40.710.10">
    <property type="entry name" value="DD-peptidase/beta-lactamase superfamily"/>
    <property type="match status" value="1"/>
</dbReference>
<keyword evidence="10" id="KW-0573">Peptidoglycan synthesis</keyword>
<dbReference type="InterPro" id="IPR012338">
    <property type="entry name" value="Beta-lactam/transpept-like"/>
</dbReference>
<keyword evidence="16" id="KW-0472">Membrane</keyword>
<dbReference type="InterPro" id="IPR037167">
    <property type="entry name" value="Peptidase_S11_C_sf"/>
</dbReference>
<dbReference type="PANTHER" id="PTHR21581">
    <property type="entry name" value="D-ALANYL-D-ALANINE CARBOXYPEPTIDASE"/>
    <property type="match status" value="1"/>
</dbReference>
<comment type="pathway">
    <text evidence="2">Cell wall biogenesis; peptidoglycan biosynthesis.</text>
</comment>
<comment type="caution">
    <text evidence="19">The sequence shown here is derived from an EMBL/GenBank/DDBJ whole genome shotgun (WGS) entry which is preliminary data.</text>
</comment>
<dbReference type="UniPathway" id="UPA00219"/>
<comment type="similarity">
    <text evidence="3 15">Belongs to the peptidase S11 family.</text>
</comment>
<feature type="transmembrane region" description="Helical" evidence="16">
    <location>
        <begin position="367"/>
        <end position="384"/>
    </location>
</feature>
<feature type="active site" description="Proton acceptor" evidence="13">
    <location>
        <position position="59"/>
    </location>
</feature>
<evidence type="ECO:0000256" key="15">
    <source>
        <dbReference type="RuleBase" id="RU004016"/>
    </source>
</evidence>
<evidence type="ECO:0000256" key="6">
    <source>
        <dbReference type="ARBA" id="ARBA00022670"/>
    </source>
</evidence>
<dbReference type="GO" id="GO:0009002">
    <property type="term" value="F:serine-type D-Ala-D-Ala carboxypeptidase activity"/>
    <property type="evidence" value="ECO:0007669"/>
    <property type="project" value="UniProtKB-EC"/>
</dbReference>
<evidence type="ECO:0000256" key="10">
    <source>
        <dbReference type="ARBA" id="ARBA00022984"/>
    </source>
</evidence>
<dbReference type="InterPro" id="IPR015956">
    <property type="entry name" value="Peniciliin-bd_prot_C_sf"/>
</dbReference>